<proteinExistence type="predicted"/>
<dbReference type="AlphaFoldDB" id="F2LRM0"/>
<dbReference type="Proteomes" id="UP000008316">
    <property type="component" value="Plasmid bgla_1p"/>
</dbReference>
<keyword evidence="2" id="KW-1185">Reference proteome</keyword>
<accession>F2LRM0</accession>
<evidence type="ECO:0000313" key="2">
    <source>
        <dbReference type="Proteomes" id="UP000008316"/>
    </source>
</evidence>
<sequence>MKYRILGRKDGSTQDMVLLVEGGWDIVGDLGMNATEIEELSVAMAGRLVQMLRQRDFEGYVLFAGDATPHVFTPAADFIYLAARLRRLGRN</sequence>
<name>F2LRM0_BURGS</name>
<evidence type="ECO:0000313" key="1">
    <source>
        <dbReference type="EMBL" id="AEA65514.1"/>
    </source>
</evidence>
<protein>
    <submittedName>
        <fullName evidence="1">Uncharacterized protein</fullName>
    </submittedName>
</protein>
<dbReference type="RefSeq" id="WP_013699894.1">
    <property type="nucleotide sequence ID" value="NC_015382.1"/>
</dbReference>
<dbReference type="EMBL" id="CP002601">
    <property type="protein sequence ID" value="AEA65514.1"/>
    <property type="molecule type" value="Genomic_DNA"/>
</dbReference>
<dbReference type="KEGG" id="bgd:bgla_1p1170"/>
<geneLocation type="plasmid" evidence="1 2">
    <name>bgla_1p</name>
</geneLocation>
<organism evidence="1 2">
    <name type="scientific">Burkholderia gladioli (strain BSR3)</name>
    <dbReference type="NCBI Taxonomy" id="999541"/>
    <lineage>
        <taxon>Bacteria</taxon>
        <taxon>Pseudomonadati</taxon>
        <taxon>Pseudomonadota</taxon>
        <taxon>Betaproteobacteria</taxon>
        <taxon>Burkholderiales</taxon>
        <taxon>Burkholderiaceae</taxon>
        <taxon>Burkholderia</taxon>
    </lineage>
</organism>
<keyword evidence="1" id="KW-0614">Plasmid</keyword>
<reference evidence="1 2" key="1">
    <citation type="journal article" date="2011" name="J. Bacteriol.">
        <title>Complete genome sequence of Burkholderia gladioli BSR3.</title>
        <authorList>
            <person name="Seo Y.S."/>
            <person name="Lim J."/>
            <person name="Choi B.S."/>
            <person name="Kim H."/>
            <person name="Goo E."/>
            <person name="Lee B."/>
            <person name="Lim J.S."/>
            <person name="Choi I.Y."/>
            <person name="Moon J.S."/>
            <person name="Kim J."/>
            <person name="Hwang I."/>
        </authorList>
    </citation>
    <scope>NUCLEOTIDE SEQUENCE [LARGE SCALE GENOMIC DNA]</scope>
    <source>
        <strain evidence="2">BSR3</strain>
    </source>
</reference>
<gene>
    <name evidence="1" type="ordered locus">bgla_1p1170</name>
</gene>
<dbReference type="HOGENOM" id="CLU_2510311_0_0_4"/>